<feature type="compositionally biased region" description="Low complexity" evidence="1">
    <location>
        <begin position="340"/>
        <end position="351"/>
    </location>
</feature>
<comment type="caution">
    <text evidence="2">The sequence shown here is derived from an EMBL/GenBank/DDBJ whole genome shotgun (WGS) entry which is preliminary data.</text>
</comment>
<dbReference type="PANTHER" id="PTHR35041">
    <property type="entry name" value="MEDIATOR OF RNA POLYMERASE II TRANSCRIPTION SUBUNIT 1"/>
    <property type="match status" value="1"/>
</dbReference>
<evidence type="ECO:0000313" key="3">
    <source>
        <dbReference type="Proteomes" id="UP000750711"/>
    </source>
</evidence>
<sequence length="363" mass="39934">MPVLSPASLTTNVVVVTNTTTCPSVLSLNFSAESYNNYRNPPDIAGYFGISLSYFNTTDHTGKKPGYFDYWDQPSKNAARLATMSRYWRKPLQREGASVIACGPQWNCTYSVSFTGPGYKCAELANGVDSNTDELAKMGAPFNTSVLAPVGTDIYRAVVNLGDYASPQAPTNDNGEPIQNPPPPDLGVLKTEPVLWIGYSVSTNEPYPPGSPYLKIWNTVKIPKVFKCEHYETQYEVLFNYTAGQQDTTVTNRTFLHPIVDTSLALLPNGTLDPSNAQPASNWVRPNTDVPHYKLTAAYHSLGSLIRSSLNGTIEWKDSMPITHSDVSETRLIDHHNFVSTSNPNPTTTSPRLLLSDSANNWQ</sequence>
<dbReference type="AlphaFoldDB" id="A0A9P8LE03"/>
<proteinExistence type="predicted"/>
<reference evidence="2" key="1">
    <citation type="submission" date="2021-03" db="EMBL/GenBank/DDBJ databases">
        <title>Comparative genomics and phylogenomic investigation of the class Geoglossomycetes provide insights into ecological specialization and systematics.</title>
        <authorList>
            <person name="Melie T."/>
            <person name="Pirro S."/>
            <person name="Miller A.N."/>
            <person name="Quandt A."/>
        </authorList>
    </citation>
    <scope>NUCLEOTIDE SEQUENCE</scope>
    <source>
        <strain evidence="2">CAQ_001_2017</strain>
    </source>
</reference>
<dbReference type="Proteomes" id="UP000750711">
    <property type="component" value="Unassembled WGS sequence"/>
</dbReference>
<evidence type="ECO:0000256" key="1">
    <source>
        <dbReference type="SAM" id="MobiDB-lite"/>
    </source>
</evidence>
<dbReference type="PANTHER" id="PTHR35041:SF3">
    <property type="entry name" value="FORMYLMETHIONINE DEFORMYLASE-LIKE PROTEIN"/>
    <property type="match status" value="1"/>
</dbReference>
<accession>A0A9P8LE03</accession>
<protein>
    <submittedName>
        <fullName evidence="2">Uncharacterized protein</fullName>
    </submittedName>
</protein>
<keyword evidence="3" id="KW-1185">Reference proteome</keyword>
<name>A0A9P8LE03_9PEZI</name>
<evidence type="ECO:0000313" key="2">
    <source>
        <dbReference type="EMBL" id="KAH0562445.1"/>
    </source>
</evidence>
<feature type="region of interest" description="Disordered" evidence="1">
    <location>
        <begin position="337"/>
        <end position="363"/>
    </location>
</feature>
<organism evidence="2 3">
    <name type="scientific">Trichoglossum hirsutum</name>
    <dbReference type="NCBI Taxonomy" id="265104"/>
    <lineage>
        <taxon>Eukaryota</taxon>
        <taxon>Fungi</taxon>
        <taxon>Dikarya</taxon>
        <taxon>Ascomycota</taxon>
        <taxon>Pezizomycotina</taxon>
        <taxon>Geoglossomycetes</taxon>
        <taxon>Geoglossales</taxon>
        <taxon>Geoglossaceae</taxon>
        <taxon>Trichoglossum</taxon>
    </lineage>
</organism>
<gene>
    <name evidence="2" type="ORF">GP486_002859</name>
</gene>
<dbReference type="EMBL" id="JAGHQM010000349">
    <property type="protein sequence ID" value="KAH0562445.1"/>
    <property type="molecule type" value="Genomic_DNA"/>
</dbReference>